<evidence type="ECO:0000313" key="1">
    <source>
        <dbReference type="EMBL" id="GAT13097.1"/>
    </source>
</evidence>
<accession>A0A100XAQ8</accession>
<comment type="caution">
    <text evidence="1">The sequence shown here is derived from an EMBL/GenBank/DDBJ whole genome shotgun (WGS) entry which is preliminary data.</text>
</comment>
<proteinExistence type="predicted"/>
<evidence type="ECO:0000313" key="2">
    <source>
        <dbReference type="Proteomes" id="UP000069654"/>
    </source>
</evidence>
<gene>
    <name evidence="1" type="ORF">RMCT_0069</name>
</gene>
<name>A0A100XAQ8_MYCTH</name>
<protein>
    <submittedName>
        <fullName evidence="1">Thrombomodulin</fullName>
    </submittedName>
</protein>
<dbReference type="Proteomes" id="UP000069654">
    <property type="component" value="Unassembled WGS sequence"/>
</dbReference>
<reference evidence="2" key="2">
    <citation type="submission" date="2016-02" db="EMBL/GenBank/DDBJ databases">
        <title>Draft genome sequence of five rapidly growing Mycobacterium species.</title>
        <authorList>
            <person name="Katahira K."/>
            <person name="Gotou Y."/>
            <person name="Iida K."/>
            <person name="Ogura Y."/>
            <person name="Hayashi T."/>
        </authorList>
    </citation>
    <scope>NUCLEOTIDE SEQUENCE [LARGE SCALE GENOMIC DNA]</scope>
    <source>
        <strain evidence="2">JCM6362</strain>
    </source>
</reference>
<sequence>MCAAARRALSTVAGASAVTGRVMAVSSQSSRVVRLGQQLPTIFPQMSDNPAGLLRASGWLSGDSPSSRY</sequence>
<reference evidence="1 2" key="1">
    <citation type="journal article" date="2016" name="Genome Announc.">
        <title>Draft Genome Sequences of Five Rapidly Growing Mycobacterium Species, M. thermoresistibile, M. fortuitum subsp. acetamidolyticum, M. canariasense, M. brisbanense, and M. novocastrense.</title>
        <authorList>
            <person name="Katahira K."/>
            <person name="Ogura Y."/>
            <person name="Gotoh Y."/>
            <person name="Hayashi T."/>
        </authorList>
    </citation>
    <scope>NUCLEOTIDE SEQUENCE [LARGE SCALE GENOMIC DNA]</scope>
    <source>
        <strain evidence="1 2">JCM6362</strain>
    </source>
</reference>
<dbReference type="EMBL" id="BCTB01000001">
    <property type="protein sequence ID" value="GAT13097.1"/>
    <property type="molecule type" value="Genomic_DNA"/>
</dbReference>
<organism evidence="1 2">
    <name type="scientific">Mycolicibacterium thermoresistibile</name>
    <name type="common">Mycobacterium thermoresistibile</name>
    <dbReference type="NCBI Taxonomy" id="1797"/>
    <lineage>
        <taxon>Bacteria</taxon>
        <taxon>Bacillati</taxon>
        <taxon>Actinomycetota</taxon>
        <taxon>Actinomycetes</taxon>
        <taxon>Mycobacteriales</taxon>
        <taxon>Mycobacteriaceae</taxon>
        <taxon>Mycolicibacterium</taxon>
    </lineage>
</organism>
<dbReference type="AlphaFoldDB" id="A0A100XAQ8"/>